<dbReference type="Proteomes" id="UP000242414">
    <property type="component" value="Unassembled WGS sequence"/>
</dbReference>
<dbReference type="EMBL" id="KV921964">
    <property type="protein sequence ID" value="ORE04707.1"/>
    <property type="molecule type" value="Genomic_DNA"/>
</dbReference>
<proteinExistence type="predicted"/>
<protein>
    <submittedName>
        <fullName evidence="1">Uncharacterized protein</fullName>
    </submittedName>
</protein>
<gene>
    <name evidence="1" type="ORF">BCV72DRAFT_210793</name>
</gene>
<name>A0A1X0QY56_RHIZD</name>
<feature type="non-terminal residue" evidence="1">
    <location>
        <position position="1"/>
    </location>
</feature>
<sequence>REFERAMVQEQEKRYQGSEFLLATLQTLDKIPSTQLKGNFKSYKRSIHKHNNRE</sequence>
<dbReference type="AlphaFoldDB" id="A0A1X0QY56"/>
<dbReference type="VEuPathDB" id="FungiDB:BCV72DRAFT_210793"/>
<organism evidence="1">
    <name type="scientific">Rhizopus microsporus var. microsporus</name>
    <dbReference type="NCBI Taxonomy" id="86635"/>
    <lineage>
        <taxon>Eukaryota</taxon>
        <taxon>Fungi</taxon>
        <taxon>Fungi incertae sedis</taxon>
        <taxon>Mucoromycota</taxon>
        <taxon>Mucoromycotina</taxon>
        <taxon>Mucoromycetes</taxon>
        <taxon>Mucorales</taxon>
        <taxon>Mucorineae</taxon>
        <taxon>Rhizopodaceae</taxon>
        <taxon>Rhizopus</taxon>
    </lineage>
</organism>
<evidence type="ECO:0000313" key="1">
    <source>
        <dbReference type="EMBL" id="ORE04707.1"/>
    </source>
</evidence>
<accession>A0A1X0QY56</accession>
<reference evidence="1" key="1">
    <citation type="journal article" date="2016" name="Proc. Natl. Acad. Sci. U.S.A.">
        <title>Lipid metabolic changes in an early divergent fungus govern the establishment of a mutualistic symbiosis with endobacteria.</title>
        <authorList>
            <person name="Lastovetsky O.A."/>
            <person name="Gaspar M.L."/>
            <person name="Mondo S.J."/>
            <person name="LaButti K.M."/>
            <person name="Sandor L."/>
            <person name="Grigoriev I.V."/>
            <person name="Henry S.A."/>
            <person name="Pawlowska T.E."/>
        </authorList>
    </citation>
    <scope>NUCLEOTIDE SEQUENCE [LARGE SCALE GENOMIC DNA]</scope>
    <source>
        <strain evidence="1">ATCC 52814</strain>
    </source>
</reference>